<protein>
    <submittedName>
        <fullName evidence="1">Uncharacterized protein</fullName>
    </submittedName>
</protein>
<evidence type="ECO:0000313" key="2">
    <source>
        <dbReference type="Proteomes" id="UP000008372"/>
    </source>
</evidence>
<accession>A0ABQ0ICE6</accession>
<keyword evidence="2" id="KW-1185">Reference proteome</keyword>
<proteinExistence type="predicted"/>
<organism evidence="1 2">
    <name type="scientific">Paraglaciecola agarilytica NO2</name>
    <dbReference type="NCBI Taxonomy" id="1125747"/>
    <lineage>
        <taxon>Bacteria</taxon>
        <taxon>Pseudomonadati</taxon>
        <taxon>Pseudomonadota</taxon>
        <taxon>Gammaproteobacteria</taxon>
        <taxon>Alteromonadales</taxon>
        <taxon>Alteromonadaceae</taxon>
        <taxon>Paraglaciecola</taxon>
    </lineage>
</organism>
<comment type="caution">
    <text evidence="1">The sequence shown here is derived from an EMBL/GenBank/DDBJ whole genome shotgun (WGS) entry which is preliminary data.</text>
</comment>
<evidence type="ECO:0000313" key="1">
    <source>
        <dbReference type="EMBL" id="GAC06719.1"/>
    </source>
</evidence>
<dbReference type="Proteomes" id="UP000008372">
    <property type="component" value="Unassembled WGS sequence"/>
</dbReference>
<dbReference type="EMBL" id="BAEK01000071">
    <property type="protein sequence ID" value="GAC06719.1"/>
    <property type="molecule type" value="Genomic_DNA"/>
</dbReference>
<name>A0ABQ0ICE6_9ALTE</name>
<reference evidence="1 2" key="1">
    <citation type="journal article" date="2014" name="Environ. Microbiol.">
        <title>Comparative genomics of the marine bacterial genus Glaciecola reveals the high degree of genomic diversity and genomic characteristic for cold adaptation.</title>
        <authorList>
            <person name="Qin Q.L."/>
            <person name="Xie B.B."/>
            <person name="Yu Y."/>
            <person name="Shu Y.L."/>
            <person name="Rong J.C."/>
            <person name="Zhang Y.J."/>
            <person name="Zhao D.L."/>
            <person name="Chen X.L."/>
            <person name="Zhang X.Y."/>
            <person name="Chen B."/>
            <person name="Zhou B.C."/>
            <person name="Zhang Y.Z."/>
        </authorList>
    </citation>
    <scope>NUCLEOTIDE SEQUENCE [LARGE SCALE GENOMIC DNA]</scope>
    <source>
        <strain evidence="1 2">NO2</strain>
    </source>
</reference>
<gene>
    <name evidence="1" type="ORF">GAGA_3886</name>
</gene>
<sequence>MTSGVLLSFESEEPPPPHAVKKALVKNTNSQYCTELLVILCINLLTREDFTSRLQRKVIVNLTKKLAVFVPLADEEKNNR</sequence>